<sequence length="462" mass="51967">MSSDEPVFVPRNSEIVDLRSPRGVLLETQQETECETLRSTRWISASGIRPASRTLRVEVLRGERMLILKKGVGQVILPIAFGGKQSIEVGGSAKMSLSGMKFRVIERRSPFTCSTFVQRAILYTSGGCPALARDISHTEGKVIVALIWWIHDVEGTLQTNEKVGYGREFPSNSQCFACECLRRSLLDSLNDHQIVSDSSSASDIAPDAWCNSYEPVRPTIFPDELYGPTPYDFNFCFPYLPQSLQTDQIKLIPFVPHLHAELLFQHTVSYPEDFRYMTFVPPNTLEELLEYFELQYRRDPSKMAFVSMDKKTGAVGGMVTLVNCDAHHRTAMFAMGIAFRGFRGRAGAALSSALLLRYLFNTPTDTVPGLGLRRVHWTSHARNLTSHKLARGLGLKFESEQRWHRVVPNSKPGNARETRRDDPCKLEGVDEIFFVMCFEDWEAGVKQAIGGVLGTTRYEAKL</sequence>
<reference evidence="2 3" key="1">
    <citation type="submission" date="2015-04" db="EMBL/GenBank/DDBJ databases">
        <title>Complete genome sequence of Schizopora paradoxa KUC8140, a cosmopolitan wood degrader in East Asia.</title>
        <authorList>
            <consortium name="DOE Joint Genome Institute"/>
            <person name="Min B."/>
            <person name="Park H."/>
            <person name="Jang Y."/>
            <person name="Kim J.-J."/>
            <person name="Kim K.H."/>
            <person name="Pangilinan J."/>
            <person name="Lipzen A."/>
            <person name="Riley R."/>
            <person name="Grigoriev I.V."/>
            <person name="Spatafora J.W."/>
            <person name="Choi I.-G."/>
        </authorList>
    </citation>
    <scope>NUCLEOTIDE SEQUENCE [LARGE SCALE GENOMIC DNA]</scope>
    <source>
        <strain evidence="2 3">KUC8140</strain>
    </source>
</reference>
<dbReference type="InterPro" id="IPR000182">
    <property type="entry name" value="GNAT_dom"/>
</dbReference>
<dbReference type="PANTHER" id="PTHR43441">
    <property type="entry name" value="RIBOSOMAL-PROTEIN-SERINE ACETYLTRANSFERASE"/>
    <property type="match status" value="1"/>
</dbReference>
<dbReference type="InParanoid" id="A0A0H2RHP9"/>
<gene>
    <name evidence="2" type="ORF">SCHPADRAFT_929905</name>
</gene>
<dbReference type="EMBL" id="KQ086000">
    <property type="protein sequence ID" value="KLO11420.1"/>
    <property type="molecule type" value="Genomic_DNA"/>
</dbReference>
<protein>
    <recommendedName>
        <fullName evidence="1">N-acetyltransferase domain-containing protein</fullName>
    </recommendedName>
</protein>
<dbReference type="STRING" id="27342.A0A0H2RHP9"/>
<dbReference type="Gene3D" id="3.40.630.30">
    <property type="match status" value="1"/>
</dbReference>
<dbReference type="PANTHER" id="PTHR43441:SF5">
    <property type="entry name" value="FAMILY ACETYLTRANSFERASE, PUTATIVE-RELATED"/>
    <property type="match status" value="1"/>
</dbReference>
<dbReference type="OrthoDB" id="41238at2759"/>
<dbReference type="AlphaFoldDB" id="A0A0H2RHP9"/>
<organism evidence="2 3">
    <name type="scientific">Schizopora paradoxa</name>
    <dbReference type="NCBI Taxonomy" id="27342"/>
    <lineage>
        <taxon>Eukaryota</taxon>
        <taxon>Fungi</taxon>
        <taxon>Dikarya</taxon>
        <taxon>Basidiomycota</taxon>
        <taxon>Agaricomycotina</taxon>
        <taxon>Agaricomycetes</taxon>
        <taxon>Hymenochaetales</taxon>
        <taxon>Schizoporaceae</taxon>
        <taxon>Schizopora</taxon>
    </lineage>
</organism>
<dbReference type="InterPro" id="IPR016181">
    <property type="entry name" value="Acyl_CoA_acyltransferase"/>
</dbReference>
<keyword evidence="3" id="KW-1185">Reference proteome</keyword>
<name>A0A0H2RHP9_9AGAM</name>
<dbReference type="Proteomes" id="UP000053477">
    <property type="component" value="Unassembled WGS sequence"/>
</dbReference>
<proteinExistence type="predicted"/>
<feature type="domain" description="N-acetyltransferase" evidence="1">
    <location>
        <begin position="251"/>
        <end position="396"/>
    </location>
</feature>
<evidence type="ECO:0000313" key="3">
    <source>
        <dbReference type="Proteomes" id="UP000053477"/>
    </source>
</evidence>
<dbReference type="Pfam" id="PF13302">
    <property type="entry name" value="Acetyltransf_3"/>
    <property type="match status" value="1"/>
</dbReference>
<dbReference type="InterPro" id="IPR051908">
    <property type="entry name" value="Ribosomal_N-acetyltransferase"/>
</dbReference>
<accession>A0A0H2RHP9</accession>
<dbReference type="GO" id="GO:0008999">
    <property type="term" value="F:protein-N-terminal-alanine acetyltransferase activity"/>
    <property type="evidence" value="ECO:0007669"/>
    <property type="project" value="TreeGrafter"/>
</dbReference>
<evidence type="ECO:0000313" key="2">
    <source>
        <dbReference type="EMBL" id="KLO11420.1"/>
    </source>
</evidence>
<evidence type="ECO:0000259" key="1">
    <source>
        <dbReference type="Pfam" id="PF13302"/>
    </source>
</evidence>
<dbReference type="SUPFAM" id="SSF55729">
    <property type="entry name" value="Acyl-CoA N-acyltransferases (Nat)"/>
    <property type="match status" value="1"/>
</dbReference>
<dbReference type="GO" id="GO:1990189">
    <property type="term" value="F:protein N-terminal-serine acetyltransferase activity"/>
    <property type="evidence" value="ECO:0007669"/>
    <property type="project" value="TreeGrafter"/>
</dbReference>